<dbReference type="Pfam" id="PF01551">
    <property type="entry name" value="Peptidase_M23"/>
    <property type="match status" value="1"/>
</dbReference>
<dbReference type="FunFam" id="2.70.70.10:FF:000019">
    <property type="entry name" value="M23 family peptidase"/>
    <property type="match status" value="1"/>
</dbReference>
<dbReference type="PANTHER" id="PTHR21666:SF285">
    <property type="entry name" value="M23 FAMILY METALLOPEPTIDASE"/>
    <property type="match status" value="1"/>
</dbReference>
<proteinExistence type="predicted"/>
<dbReference type="SUPFAM" id="SSF51261">
    <property type="entry name" value="Duplicated hybrid motif"/>
    <property type="match status" value="1"/>
</dbReference>
<dbReference type="GO" id="GO:0004222">
    <property type="term" value="F:metalloendopeptidase activity"/>
    <property type="evidence" value="ECO:0007669"/>
    <property type="project" value="TreeGrafter"/>
</dbReference>
<dbReference type="EMBL" id="WMEX01000003">
    <property type="protein sequence ID" value="MYL26360.1"/>
    <property type="molecule type" value="Genomic_DNA"/>
</dbReference>
<accession>A0A9X4YE79</accession>
<evidence type="ECO:0000259" key="1">
    <source>
        <dbReference type="Pfam" id="PF01551"/>
    </source>
</evidence>
<comment type="caution">
    <text evidence="2">The sequence shown here is derived from an EMBL/GenBank/DDBJ whole genome shotgun (WGS) entry which is preliminary data.</text>
</comment>
<dbReference type="InterPro" id="IPR050570">
    <property type="entry name" value="Cell_wall_metabolism_enzyme"/>
</dbReference>
<evidence type="ECO:0000313" key="3">
    <source>
        <dbReference type="Proteomes" id="UP000460751"/>
    </source>
</evidence>
<protein>
    <submittedName>
        <fullName evidence="2">Peptidoglycan DD-metalloendopeptidase family protein</fullName>
    </submittedName>
</protein>
<reference evidence="2 3" key="1">
    <citation type="submission" date="2019-11" db="EMBL/GenBank/DDBJ databases">
        <title>Genome sequences of 17 halophilic strains isolated from different environments.</title>
        <authorList>
            <person name="Furrow R.E."/>
        </authorList>
    </citation>
    <scope>NUCLEOTIDE SEQUENCE [LARGE SCALE GENOMIC DNA]</scope>
    <source>
        <strain evidence="2 3">22507_15_FS</strain>
    </source>
</reference>
<organism evidence="2 3">
    <name type="scientific">Vreelandella halophila</name>
    <dbReference type="NCBI Taxonomy" id="86177"/>
    <lineage>
        <taxon>Bacteria</taxon>
        <taxon>Pseudomonadati</taxon>
        <taxon>Pseudomonadota</taxon>
        <taxon>Gammaproteobacteria</taxon>
        <taxon>Oceanospirillales</taxon>
        <taxon>Halomonadaceae</taxon>
        <taxon>Vreelandella</taxon>
    </lineage>
</organism>
<dbReference type="InterPro" id="IPR011055">
    <property type="entry name" value="Dup_hybrid_motif"/>
</dbReference>
<dbReference type="PANTHER" id="PTHR21666">
    <property type="entry name" value="PEPTIDASE-RELATED"/>
    <property type="match status" value="1"/>
</dbReference>
<dbReference type="Proteomes" id="UP000460751">
    <property type="component" value="Unassembled WGS sequence"/>
</dbReference>
<dbReference type="Gene3D" id="2.70.70.10">
    <property type="entry name" value="Glucose Permease (Domain IIA)"/>
    <property type="match status" value="1"/>
</dbReference>
<feature type="domain" description="M23ase beta-sheet core" evidence="1">
    <location>
        <begin position="164"/>
        <end position="259"/>
    </location>
</feature>
<dbReference type="OrthoDB" id="9805070at2"/>
<keyword evidence="3" id="KW-1185">Reference proteome</keyword>
<evidence type="ECO:0000313" key="2">
    <source>
        <dbReference type="EMBL" id="MYL26360.1"/>
    </source>
</evidence>
<name>A0A9X4YE79_9GAMM</name>
<dbReference type="CDD" id="cd12797">
    <property type="entry name" value="M23_peptidase"/>
    <property type="match status" value="1"/>
</dbReference>
<dbReference type="AlphaFoldDB" id="A0A9X4YE79"/>
<gene>
    <name evidence="2" type="ORF">GLW01_06080</name>
</gene>
<dbReference type="InterPro" id="IPR016047">
    <property type="entry name" value="M23ase_b-sheet_dom"/>
</dbReference>
<sequence>MSRLLWLFCLVFLPAAGVALELEGPRTQGTLLRGSVEPGSEIRLNGDAVATTESGRFAVGFGRDAELSHELVVVGPEGERNSRTIELEKRDYDIQRVEGVPQETVTPDEEALERIRAEALRVSAARKDQSRRPDFAGSWIWPVAGTVTGVYGSQRFYNGEPRQPHYGIDIAAETGRPVAAPAGGRVVLVEPDLYFSGGTLILDHGYGVSSTFLHLSEIHVSEGDEVAQGEALGKVGASGRATGPHLDWRMNWQQERVDPMTVAPPLVDGATTMPGAGDSNQ</sequence>
<dbReference type="RefSeq" id="WP_160898516.1">
    <property type="nucleotide sequence ID" value="NZ_WMEX01000003.1"/>
</dbReference>